<dbReference type="SUPFAM" id="SSF54106">
    <property type="entry name" value="LysM domain"/>
    <property type="match status" value="2"/>
</dbReference>
<dbReference type="PROSITE" id="PS51257">
    <property type="entry name" value="PROKAR_LIPOPROTEIN"/>
    <property type="match status" value="1"/>
</dbReference>
<organism evidence="3">
    <name type="scientific">hydrothermal vent metagenome</name>
    <dbReference type="NCBI Taxonomy" id="652676"/>
    <lineage>
        <taxon>unclassified sequences</taxon>
        <taxon>metagenomes</taxon>
        <taxon>ecological metagenomes</taxon>
    </lineage>
</organism>
<proteinExistence type="predicted"/>
<reference evidence="3" key="1">
    <citation type="submission" date="2018-06" db="EMBL/GenBank/DDBJ databases">
        <authorList>
            <person name="Zhirakovskaya E."/>
        </authorList>
    </citation>
    <scope>NUCLEOTIDE SEQUENCE</scope>
</reference>
<dbReference type="Pfam" id="PF01476">
    <property type="entry name" value="LysM"/>
    <property type="match status" value="2"/>
</dbReference>
<dbReference type="InterPro" id="IPR036779">
    <property type="entry name" value="LysM_dom_sf"/>
</dbReference>
<feature type="compositionally biased region" description="Low complexity" evidence="1">
    <location>
        <begin position="71"/>
        <end position="87"/>
    </location>
</feature>
<evidence type="ECO:0000313" key="3">
    <source>
        <dbReference type="EMBL" id="VAW38963.1"/>
    </source>
</evidence>
<accession>A0A3B0VF97</accession>
<dbReference type="EMBL" id="UOEU01000724">
    <property type="protein sequence ID" value="VAW38963.1"/>
    <property type="molecule type" value="Genomic_DNA"/>
</dbReference>
<dbReference type="SMART" id="SM00257">
    <property type="entry name" value="LysM"/>
    <property type="match status" value="2"/>
</dbReference>
<evidence type="ECO:0000259" key="2">
    <source>
        <dbReference type="PROSITE" id="PS51782"/>
    </source>
</evidence>
<evidence type="ECO:0000256" key="1">
    <source>
        <dbReference type="SAM" id="MobiDB-lite"/>
    </source>
</evidence>
<name>A0A3B0VF97_9ZZZZ</name>
<dbReference type="AlphaFoldDB" id="A0A3B0VF97"/>
<feature type="domain" description="LysM" evidence="2">
    <location>
        <begin position="171"/>
        <end position="215"/>
    </location>
</feature>
<gene>
    <name evidence="3" type="ORF">MNBD_CHLOROFLEXI01-15</name>
</gene>
<feature type="domain" description="LysM" evidence="2">
    <location>
        <begin position="100"/>
        <end position="144"/>
    </location>
</feature>
<dbReference type="PANTHER" id="PTHR33734:SF22">
    <property type="entry name" value="MEMBRANE-BOUND LYTIC MUREIN TRANSGLYCOSYLASE D"/>
    <property type="match status" value="1"/>
</dbReference>
<sequence>MKYLTQSRWLLLALFLLAFALVACERPINPDAEVATADPILPATLAIPTTDPNAQPATDPAVDATAVPEGTTTDPAVDATAAPNADPTTPPESSEPRGEVSHTVVAGDTISGLSLLYDISAEIIIAANNLTNVDSLDLGQVLIIPAEGTEVVATAVPSEDATAVPPITEERSHVVQAGENLYRIGLNYGFTIEELASYNNIANPNVLELGQIIKIPPSN</sequence>
<dbReference type="PROSITE" id="PS51782">
    <property type="entry name" value="LYSM"/>
    <property type="match status" value="2"/>
</dbReference>
<protein>
    <recommendedName>
        <fullName evidence="2">LysM domain-containing protein</fullName>
    </recommendedName>
</protein>
<dbReference type="InterPro" id="IPR018392">
    <property type="entry name" value="LysM"/>
</dbReference>
<dbReference type="CDD" id="cd00118">
    <property type="entry name" value="LysM"/>
    <property type="match status" value="2"/>
</dbReference>
<feature type="region of interest" description="Disordered" evidence="1">
    <location>
        <begin position="49"/>
        <end position="102"/>
    </location>
</feature>
<dbReference type="Gene3D" id="3.10.350.10">
    <property type="entry name" value="LysM domain"/>
    <property type="match status" value="2"/>
</dbReference>
<dbReference type="PANTHER" id="PTHR33734">
    <property type="entry name" value="LYSM DOMAIN-CONTAINING GPI-ANCHORED PROTEIN 2"/>
    <property type="match status" value="1"/>
</dbReference>